<feature type="domain" description="CCHC-type" evidence="4">
    <location>
        <begin position="134"/>
        <end position="150"/>
    </location>
</feature>
<dbReference type="GO" id="GO:0008270">
    <property type="term" value="F:zinc ion binding"/>
    <property type="evidence" value="ECO:0007669"/>
    <property type="project" value="UniProtKB-KW"/>
</dbReference>
<reference evidence="5" key="3">
    <citation type="submission" date="2006-01" db="EMBL/GenBank/DDBJ databases">
        <authorList>
            <person name="Buell R."/>
        </authorList>
    </citation>
    <scope>NUCLEOTIDE SEQUENCE</scope>
</reference>
<dbReference type="SUPFAM" id="SSF57756">
    <property type="entry name" value="Retrovirus zinc finger-like domains"/>
    <property type="match status" value="1"/>
</dbReference>
<evidence type="ECO:0000256" key="1">
    <source>
        <dbReference type="PROSITE-ProRule" id="PRU00047"/>
    </source>
</evidence>
<keyword evidence="1" id="KW-0479">Metal-binding</keyword>
<dbReference type="SMART" id="SM00343">
    <property type="entry name" value="ZnF_C2HC"/>
    <property type="match status" value="2"/>
</dbReference>
<sequence length="372" mass="40218">MSGVAAAAATGGGGTPPPTGAGAPPPTGAGAPGGGAVNDYNNGGNSASPSSGGPFSGYNLLLLLLLLALFLFPLLALYCVRYVLVPVLHDASSMLSRYCEIEGFAVFKQVQDLKGVKVARQIVVRERRIEVRIKCFECGREGHHQATCPNPHLYYSCHNTGHISSHCPLLLGKKGIKLCGFGFPGQGFYSLQVEISDIELARAPVKGILTVILGEASVGKVVAELKHLFVGLNGEWKVKQLNAKEFLINFPSDEVRSKISTYKSFDFETSLIKASVVETGMTEEAVDELVAVWVKIYGIPKLARIEDSIKVIVELVGEFEMLDMTSLRRDGLCEGEACLWEPKGHIPYDNRHDPPEDGDDKDDKDDEGKEMI</sequence>
<dbReference type="GO" id="GO:0003676">
    <property type="term" value="F:nucleic acid binding"/>
    <property type="evidence" value="ECO:0007669"/>
    <property type="project" value="InterPro"/>
</dbReference>
<keyword evidence="3" id="KW-0472">Membrane</keyword>
<dbReference type="PANTHER" id="PTHR33170:SF2">
    <property type="entry name" value="OS12G0531500 PROTEIN"/>
    <property type="match status" value="1"/>
</dbReference>
<feature type="compositionally biased region" description="Pro residues" evidence="2">
    <location>
        <begin position="15"/>
        <end position="27"/>
    </location>
</feature>
<dbReference type="Gene3D" id="4.10.60.10">
    <property type="entry name" value="Zinc finger, CCHC-type"/>
    <property type="match status" value="1"/>
</dbReference>
<protein>
    <submittedName>
        <fullName evidence="5">Zinc knuckle family protein</fullName>
    </submittedName>
</protein>
<dbReference type="EMBL" id="DP000011">
    <property type="protein sequence ID" value="ABA97125.1"/>
    <property type="molecule type" value="Genomic_DNA"/>
</dbReference>
<feature type="region of interest" description="Disordered" evidence="2">
    <location>
        <begin position="344"/>
        <end position="372"/>
    </location>
</feature>
<feature type="compositionally biased region" description="Acidic residues" evidence="2">
    <location>
        <begin position="356"/>
        <end position="365"/>
    </location>
</feature>
<dbReference type="InterPro" id="IPR001878">
    <property type="entry name" value="Znf_CCHC"/>
</dbReference>
<keyword evidence="3" id="KW-1133">Transmembrane helix</keyword>
<evidence type="ECO:0000259" key="4">
    <source>
        <dbReference type="PROSITE" id="PS50158"/>
    </source>
</evidence>
<name>Q2QTW8_ORYSJ</name>
<reference evidence="5" key="2">
    <citation type="submission" date="2005-04" db="EMBL/GenBank/DDBJ databases">
        <authorList>
            <person name="Buell C.R."/>
            <person name="Wing R.A."/>
            <person name="McCombie W.A."/>
            <person name="Ouyang S."/>
        </authorList>
    </citation>
    <scope>NUCLEOTIDE SEQUENCE</scope>
</reference>
<keyword evidence="1" id="KW-0862">Zinc</keyword>
<keyword evidence="1" id="KW-0863">Zinc-finger</keyword>
<dbReference type="AlphaFoldDB" id="Q2QTW8"/>
<evidence type="ECO:0000256" key="3">
    <source>
        <dbReference type="SAM" id="Phobius"/>
    </source>
</evidence>
<feature type="compositionally biased region" description="Basic and acidic residues" evidence="2">
    <location>
        <begin position="344"/>
        <end position="355"/>
    </location>
</feature>
<evidence type="ECO:0000313" key="5">
    <source>
        <dbReference type="EMBL" id="ABA97125.1"/>
    </source>
</evidence>
<feature type="region of interest" description="Disordered" evidence="2">
    <location>
        <begin position="1"/>
        <end position="43"/>
    </location>
</feature>
<reference evidence="5" key="1">
    <citation type="journal article" date="2005" name="BMC Biol.">
        <title>The sequence of rice chromosomes 11 and 12, rich in disease resistance genes and recent gene duplications.</title>
        <authorList>
            <consortium name="The rice chromosomes 11 and 12 sequencing consortia"/>
        </authorList>
    </citation>
    <scope>NUCLEOTIDE SEQUENCE [LARGE SCALE GENOMIC DNA]</scope>
</reference>
<gene>
    <name evidence="5" type="ordered locus">LOC_Os12g18260</name>
</gene>
<dbReference type="InterPro" id="IPR036875">
    <property type="entry name" value="Znf_CCHC_sf"/>
</dbReference>
<keyword evidence="3" id="KW-0812">Transmembrane</keyword>
<evidence type="ECO:0000256" key="2">
    <source>
        <dbReference type="SAM" id="MobiDB-lite"/>
    </source>
</evidence>
<organism evidence="5">
    <name type="scientific">Oryza sativa subsp. japonica</name>
    <name type="common">Rice</name>
    <dbReference type="NCBI Taxonomy" id="39947"/>
    <lineage>
        <taxon>Eukaryota</taxon>
        <taxon>Viridiplantae</taxon>
        <taxon>Streptophyta</taxon>
        <taxon>Embryophyta</taxon>
        <taxon>Tracheophyta</taxon>
        <taxon>Spermatophyta</taxon>
        <taxon>Magnoliopsida</taxon>
        <taxon>Liliopsida</taxon>
        <taxon>Poales</taxon>
        <taxon>Poaceae</taxon>
        <taxon>BOP clade</taxon>
        <taxon>Oryzoideae</taxon>
        <taxon>Oryzeae</taxon>
        <taxon>Oryzinae</taxon>
        <taxon>Oryza</taxon>
        <taxon>Oryza sativa</taxon>
    </lineage>
</organism>
<proteinExistence type="predicted"/>
<dbReference type="PANTHER" id="PTHR33170">
    <property type="entry name" value="DUF4283 DOMAIN-CONTAINING PROTEIN-RELATED"/>
    <property type="match status" value="1"/>
</dbReference>
<dbReference type="PROSITE" id="PS50158">
    <property type="entry name" value="ZF_CCHC"/>
    <property type="match status" value="1"/>
</dbReference>
<feature type="transmembrane region" description="Helical" evidence="3">
    <location>
        <begin position="60"/>
        <end position="84"/>
    </location>
</feature>
<accession>Q2QTW8</accession>